<keyword evidence="7 10" id="KW-0283">Flagellar rotation</keyword>
<evidence type="ECO:0000256" key="4">
    <source>
        <dbReference type="ARBA" id="ARBA00022475"/>
    </source>
</evidence>
<keyword evidence="11" id="KW-0969">Cilium</keyword>
<keyword evidence="10" id="KW-0997">Cell inner membrane</keyword>
<reference evidence="11 12" key="1">
    <citation type="submission" date="2023-06" db="EMBL/GenBank/DDBJ databases">
        <title>Thiopseudomonas sp. CY1220 draft genome sequence.</title>
        <authorList>
            <person name="Zhao G."/>
            <person name="An M."/>
        </authorList>
    </citation>
    <scope>NUCLEOTIDE SEQUENCE [LARGE SCALE GENOMIC DNA]</scope>
    <source>
        <strain evidence="11 12">CY1220</strain>
    </source>
</reference>
<proteinExistence type="inferred from homology"/>
<evidence type="ECO:0000256" key="3">
    <source>
        <dbReference type="ARBA" id="ARBA00008281"/>
    </source>
</evidence>
<keyword evidence="8 10" id="KW-1133">Transmembrane helix</keyword>
<dbReference type="InterPro" id="IPR005503">
    <property type="entry name" value="FliL"/>
</dbReference>
<feature type="transmembrane region" description="Helical" evidence="10">
    <location>
        <begin position="21"/>
        <end position="44"/>
    </location>
</feature>
<name>A0ABT7SLP1_9GAMM</name>
<keyword evidence="12" id="KW-1185">Reference proteome</keyword>
<dbReference type="Pfam" id="PF03748">
    <property type="entry name" value="FliL"/>
    <property type="match status" value="1"/>
</dbReference>
<keyword evidence="11" id="KW-0966">Cell projection</keyword>
<evidence type="ECO:0000256" key="6">
    <source>
        <dbReference type="ARBA" id="ARBA00022692"/>
    </source>
</evidence>
<keyword evidence="9 10" id="KW-0472">Membrane</keyword>
<evidence type="ECO:0000256" key="1">
    <source>
        <dbReference type="ARBA" id="ARBA00002254"/>
    </source>
</evidence>
<comment type="function">
    <text evidence="1 10">Controls the rotational direction of flagella during chemotaxis.</text>
</comment>
<keyword evidence="6 10" id="KW-0812">Transmembrane</keyword>
<dbReference type="RefSeq" id="WP_289409761.1">
    <property type="nucleotide sequence ID" value="NZ_JAUCDY010000002.1"/>
</dbReference>
<keyword evidence="11" id="KW-0282">Flagellum</keyword>
<evidence type="ECO:0000256" key="5">
    <source>
        <dbReference type="ARBA" id="ARBA00022500"/>
    </source>
</evidence>
<evidence type="ECO:0000313" key="11">
    <source>
        <dbReference type="EMBL" id="MDM7857109.1"/>
    </source>
</evidence>
<comment type="caution">
    <text evidence="11">The sequence shown here is derived from an EMBL/GenBank/DDBJ whole genome shotgun (WGS) entry which is preliminary data.</text>
</comment>
<dbReference type="PANTHER" id="PTHR35091:SF2">
    <property type="entry name" value="FLAGELLAR PROTEIN FLIL"/>
    <property type="match status" value="1"/>
</dbReference>
<dbReference type="PANTHER" id="PTHR35091">
    <property type="entry name" value="FLAGELLAR PROTEIN FLIL"/>
    <property type="match status" value="1"/>
</dbReference>
<accession>A0ABT7SLP1</accession>
<evidence type="ECO:0000313" key="12">
    <source>
        <dbReference type="Proteomes" id="UP001241056"/>
    </source>
</evidence>
<sequence length="169" mass="18579">MANEASAPAELAAPKKNKTKVVIVASIAILLAVGLSAAGAWFFLNKESAGPQEQSAQEIPQGKQKAVYELLEPAFVVNFHSQGRQRYMQASLALMSRNENELKQLKVHMPTLRNQLVMLFSSQDFEELNTPVGIELLKQKATAAVQELAMHEVGSPVVEQVLFTNFVMQ</sequence>
<evidence type="ECO:0000256" key="9">
    <source>
        <dbReference type="ARBA" id="ARBA00023136"/>
    </source>
</evidence>
<comment type="subcellular location">
    <subcellularLocation>
        <location evidence="10">Cell inner membrane</location>
    </subcellularLocation>
    <subcellularLocation>
        <location evidence="2">Cell membrane</location>
        <topology evidence="2">Single-pass membrane protein</topology>
    </subcellularLocation>
</comment>
<evidence type="ECO:0000256" key="2">
    <source>
        <dbReference type="ARBA" id="ARBA00004162"/>
    </source>
</evidence>
<dbReference type="Proteomes" id="UP001241056">
    <property type="component" value="Unassembled WGS sequence"/>
</dbReference>
<evidence type="ECO:0000256" key="10">
    <source>
        <dbReference type="RuleBase" id="RU364125"/>
    </source>
</evidence>
<keyword evidence="4" id="KW-1003">Cell membrane</keyword>
<dbReference type="EMBL" id="JAUCDY010000002">
    <property type="protein sequence ID" value="MDM7857109.1"/>
    <property type="molecule type" value="Genomic_DNA"/>
</dbReference>
<evidence type="ECO:0000256" key="7">
    <source>
        <dbReference type="ARBA" id="ARBA00022779"/>
    </source>
</evidence>
<organism evidence="11 12">
    <name type="scientific">Thiopseudomonas acetoxidans</name>
    <dbReference type="NCBI Taxonomy" id="3041622"/>
    <lineage>
        <taxon>Bacteria</taxon>
        <taxon>Pseudomonadati</taxon>
        <taxon>Pseudomonadota</taxon>
        <taxon>Gammaproteobacteria</taxon>
        <taxon>Pseudomonadales</taxon>
        <taxon>Pseudomonadaceae</taxon>
        <taxon>Thiopseudomonas</taxon>
    </lineage>
</organism>
<protein>
    <recommendedName>
        <fullName evidence="10">Flagellar protein FliL</fullName>
    </recommendedName>
</protein>
<gene>
    <name evidence="11" type="ORF">QEZ41_02275</name>
</gene>
<evidence type="ECO:0000256" key="8">
    <source>
        <dbReference type="ARBA" id="ARBA00022989"/>
    </source>
</evidence>
<keyword evidence="5 10" id="KW-0145">Chemotaxis</keyword>
<comment type="similarity">
    <text evidence="3 10">Belongs to the FliL family.</text>
</comment>